<dbReference type="PANTHER" id="PTHR36109:SF2">
    <property type="entry name" value="MEMBRANE PROTEIN"/>
    <property type="match status" value="1"/>
</dbReference>
<proteinExistence type="predicted"/>
<accession>A0A433X5T9</accession>
<name>A0A433X5T9_9HYPH</name>
<dbReference type="Proteomes" id="UP000281547">
    <property type="component" value="Unassembled WGS sequence"/>
</dbReference>
<dbReference type="PANTHER" id="PTHR36109">
    <property type="entry name" value="MEMBRANE PROTEIN-RELATED"/>
    <property type="match status" value="1"/>
</dbReference>
<sequence length="204" mass="20009">MRVISGLFDTHQAARDAVHALEEAGVSSDHISLVSNNAEGEHDVGDAAAGGAGIGAALGGAGGLLAGLGALAIPGIGPVVAGGWLASTLLGAAAGAAVGGAAGGIVGALTEAGISEADAHVYAEGIRRGGTLVTARVSEDEVDAAAAILRQSGHVDISERRSAFEDTGWAGFSDDTDPLTADEVREHRASYAVVPPVFPGLGRS</sequence>
<comment type="caution">
    <text evidence="1">The sequence shown here is derived from an EMBL/GenBank/DDBJ whole genome shotgun (WGS) entry which is preliminary data.</text>
</comment>
<dbReference type="EMBL" id="RZNJ01000005">
    <property type="protein sequence ID" value="RUT29414.1"/>
    <property type="molecule type" value="Genomic_DNA"/>
</dbReference>
<evidence type="ECO:0000313" key="2">
    <source>
        <dbReference type="Proteomes" id="UP000281547"/>
    </source>
</evidence>
<organism evidence="1 2">
    <name type="scientific">Arsenicitalea aurantiaca</name>
    <dbReference type="NCBI Taxonomy" id="1783274"/>
    <lineage>
        <taxon>Bacteria</taxon>
        <taxon>Pseudomonadati</taxon>
        <taxon>Pseudomonadota</taxon>
        <taxon>Alphaproteobacteria</taxon>
        <taxon>Hyphomicrobiales</taxon>
        <taxon>Devosiaceae</taxon>
        <taxon>Arsenicitalea</taxon>
    </lineage>
</organism>
<evidence type="ECO:0000313" key="1">
    <source>
        <dbReference type="EMBL" id="RUT29414.1"/>
    </source>
</evidence>
<protein>
    <recommendedName>
        <fullName evidence="3">DUF1269 domain-containing protein</fullName>
    </recommendedName>
</protein>
<dbReference type="OrthoDB" id="8455189at2"/>
<reference evidence="1 2" key="1">
    <citation type="journal article" date="2016" name="Int. J. Syst. Evol. Microbiol.">
        <title>Arsenicitalea aurantiaca gen. nov., sp. nov., a new member of the family Hyphomicrobiaceae, isolated from high-arsenic sediment.</title>
        <authorList>
            <person name="Mu Y."/>
            <person name="Zhou L."/>
            <person name="Zeng X.C."/>
            <person name="Liu L."/>
            <person name="Pan Y."/>
            <person name="Chen X."/>
            <person name="Wang J."/>
            <person name="Li S."/>
            <person name="Li W.J."/>
            <person name="Wang Y."/>
        </authorList>
    </citation>
    <scope>NUCLEOTIDE SEQUENCE [LARGE SCALE GENOMIC DNA]</scope>
    <source>
        <strain evidence="1 2">42-50</strain>
    </source>
</reference>
<dbReference type="RefSeq" id="WP_127189403.1">
    <property type="nucleotide sequence ID" value="NZ_RZNJ01000005.1"/>
</dbReference>
<keyword evidence="2" id="KW-1185">Reference proteome</keyword>
<evidence type="ECO:0008006" key="3">
    <source>
        <dbReference type="Google" id="ProtNLM"/>
    </source>
</evidence>
<dbReference type="InterPro" id="IPR052948">
    <property type="entry name" value="Low_temp-induced_all0457"/>
</dbReference>
<dbReference type="AlphaFoldDB" id="A0A433X5T9"/>
<gene>
    <name evidence="1" type="ORF">EMQ25_14960</name>
</gene>